<organism evidence="2 3">
    <name type="scientific">Altericroceibacterium spongiae</name>
    <dbReference type="NCBI Taxonomy" id="2320269"/>
    <lineage>
        <taxon>Bacteria</taxon>
        <taxon>Pseudomonadati</taxon>
        <taxon>Pseudomonadota</taxon>
        <taxon>Alphaproteobacteria</taxon>
        <taxon>Sphingomonadales</taxon>
        <taxon>Erythrobacteraceae</taxon>
        <taxon>Altericroceibacterium</taxon>
    </lineage>
</organism>
<reference evidence="2 3" key="1">
    <citation type="submission" date="2018-09" db="EMBL/GenBank/DDBJ databases">
        <title>Altererythrobacter spongiae sp. nov., isolated from a marine sponge.</title>
        <authorList>
            <person name="Zhuang L."/>
            <person name="Luo L."/>
        </authorList>
    </citation>
    <scope>NUCLEOTIDE SEQUENCE [LARGE SCALE GENOMIC DNA]</scope>
    <source>
        <strain evidence="2 3">HN-Y73</strain>
    </source>
</reference>
<feature type="transmembrane region" description="Helical" evidence="1">
    <location>
        <begin position="375"/>
        <end position="392"/>
    </location>
</feature>
<gene>
    <name evidence="2" type="ORF">D6851_02045</name>
</gene>
<keyword evidence="1" id="KW-0812">Transmembrane</keyword>
<dbReference type="RefSeq" id="WP_120323185.1">
    <property type="nucleotide sequence ID" value="NZ_RAPF01000001.1"/>
</dbReference>
<dbReference type="Proteomes" id="UP000284395">
    <property type="component" value="Unassembled WGS sequence"/>
</dbReference>
<dbReference type="EMBL" id="RAPF01000001">
    <property type="protein sequence ID" value="RKF23281.1"/>
    <property type="molecule type" value="Genomic_DNA"/>
</dbReference>
<protein>
    <submittedName>
        <fullName evidence="2">Uncharacterized protein</fullName>
    </submittedName>
</protein>
<name>A0A420ERI6_9SPHN</name>
<sequence>MRIALISLLHHTDDDPSALRGSLSLAGRSVALRQLEFALALGCERILCLAPEQDVSLHILQKTAEKRGARFRVVASARACIGAAHAEDSVLALADGLLPEALEPFDLLEEGTGILTLNAEKGVPAGFERIDGEKAWAGAMMLPGSLLERLAELPEDVDPQPALLRIGLQAGIRERSISDDLVADGRWLMLQKRIDLEALEPLWLSRSVPDSRNFAPTGHAVSWILRRWGTSLAERKDSLRIFAGAIVFALALALVCAWFGLSALAFIILIVPGFLISMHQGIKVIQKDGFNIVEPGNLLESSLYFGIDLALIWVSALAIQDDWAGRLFPPVMLMGLAFLAVQPARRTVWIDIVTDRAVLAGLLAIASFWSQTGAVIMLLALILLLFCLWRAWETKR</sequence>
<dbReference type="AlphaFoldDB" id="A0A420ERI6"/>
<keyword evidence="1" id="KW-1133">Transmembrane helix</keyword>
<evidence type="ECO:0000313" key="3">
    <source>
        <dbReference type="Proteomes" id="UP000284395"/>
    </source>
</evidence>
<accession>A0A420ERI6</accession>
<keyword evidence="1" id="KW-0472">Membrane</keyword>
<evidence type="ECO:0000313" key="2">
    <source>
        <dbReference type="EMBL" id="RKF23281.1"/>
    </source>
</evidence>
<proteinExistence type="predicted"/>
<keyword evidence="3" id="KW-1185">Reference proteome</keyword>
<evidence type="ECO:0000256" key="1">
    <source>
        <dbReference type="SAM" id="Phobius"/>
    </source>
</evidence>
<dbReference type="OrthoDB" id="8477220at2"/>
<comment type="caution">
    <text evidence="2">The sequence shown here is derived from an EMBL/GenBank/DDBJ whole genome shotgun (WGS) entry which is preliminary data.</text>
</comment>
<feature type="transmembrane region" description="Helical" evidence="1">
    <location>
        <begin position="297"/>
        <end position="317"/>
    </location>
</feature>
<feature type="transmembrane region" description="Helical" evidence="1">
    <location>
        <begin position="241"/>
        <end position="260"/>
    </location>
</feature>